<keyword evidence="2" id="KW-1185">Reference proteome</keyword>
<dbReference type="EMBL" id="JAGPXF010000001">
    <property type="protein sequence ID" value="KAH7263227.1"/>
    <property type="molecule type" value="Genomic_DNA"/>
</dbReference>
<reference evidence="1" key="1">
    <citation type="journal article" date="2021" name="Nat. Commun.">
        <title>Genetic determinants of endophytism in the Arabidopsis root mycobiome.</title>
        <authorList>
            <person name="Mesny F."/>
            <person name="Miyauchi S."/>
            <person name="Thiergart T."/>
            <person name="Pickel B."/>
            <person name="Atanasova L."/>
            <person name="Karlsson M."/>
            <person name="Huettel B."/>
            <person name="Barry K.W."/>
            <person name="Haridas S."/>
            <person name="Chen C."/>
            <person name="Bauer D."/>
            <person name="Andreopoulos W."/>
            <person name="Pangilinan J."/>
            <person name="LaButti K."/>
            <person name="Riley R."/>
            <person name="Lipzen A."/>
            <person name="Clum A."/>
            <person name="Drula E."/>
            <person name="Henrissat B."/>
            <person name="Kohler A."/>
            <person name="Grigoriev I.V."/>
            <person name="Martin F.M."/>
            <person name="Hacquard S."/>
        </authorList>
    </citation>
    <scope>NUCLEOTIDE SEQUENCE</scope>
    <source>
        <strain evidence="1">MPI-SDFR-AT-0068</strain>
    </source>
</reference>
<protein>
    <submittedName>
        <fullName evidence="1">Uncharacterized protein</fullName>
    </submittedName>
</protein>
<evidence type="ECO:0000313" key="1">
    <source>
        <dbReference type="EMBL" id="KAH7263227.1"/>
    </source>
</evidence>
<dbReference type="PROSITE" id="PS51257">
    <property type="entry name" value="PROKAR_LIPOPROTEIN"/>
    <property type="match status" value="1"/>
</dbReference>
<sequence length="170" mass="18453">MIPKQTGSSVGLIACINKQQYIPKSGTSVPDYLRCICLSITRKPSSNLGDTTFKMVQLLLGKAGIKAANPSSPESQCCAKLAKSRGKEAPCPFSFLKKEQGLAGCFYACVDQARHDNTAWPGGYIPCLASPCLVLPIHYTGDYGVRYCAYEQRDNNGGNAPFYCERVSVR</sequence>
<dbReference type="Proteomes" id="UP000813427">
    <property type="component" value="Unassembled WGS sequence"/>
</dbReference>
<organism evidence="1 2">
    <name type="scientific">Fusarium tricinctum</name>
    <dbReference type="NCBI Taxonomy" id="61284"/>
    <lineage>
        <taxon>Eukaryota</taxon>
        <taxon>Fungi</taxon>
        <taxon>Dikarya</taxon>
        <taxon>Ascomycota</taxon>
        <taxon>Pezizomycotina</taxon>
        <taxon>Sordariomycetes</taxon>
        <taxon>Hypocreomycetidae</taxon>
        <taxon>Hypocreales</taxon>
        <taxon>Nectriaceae</taxon>
        <taxon>Fusarium</taxon>
        <taxon>Fusarium tricinctum species complex</taxon>
    </lineage>
</organism>
<gene>
    <name evidence="1" type="ORF">BKA59DRAFT_48310</name>
</gene>
<dbReference type="AlphaFoldDB" id="A0A8K0S9D6"/>
<comment type="caution">
    <text evidence="1">The sequence shown here is derived from an EMBL/GenBank/DDBJ whole genome shotgun (WGS) entry which is preliminary data.</text>
</comment>
<evidence type="ECO:0000313" key="2">
    <source>
        <dbReference type="Proteomes" id="UP000813427"/>
    </source>
</evidence>
<accession>A0A8K0S9D6</accession>
<proteinExistence type="predicted"/>
<name>A0A8K0S9D6_9HYPO</name>